<dbReference type="EMBL" id="JACHEF010000006">
    <property type="protein sequence ID" value="MBB6412822.1"/>
    <property type="molecule type" value="Genomic_DNA"/>
</dbReference>
<protein>
    <submittedName>
        <fullName evidence="2">Uncharacterized protein</fullName>
    </submittedName>
</protein>
<evidence type="ECO:0000313" key="2">
    <source>
        <dbReference type="EMBL" id="MBB6412822.1"/>
    </source>
</evidence>
<dbReference type="Proteomes" id="UP000556329">
    <property type="component" value="Unassembled WGS sequence"/>
</dbReference>
<accession>A0A841PRX1</accession>
<sequence>MSVNSIAYSNIAALCNRTTQQVNHMSSLSIGAALAAVLLSTAWAAAAGSPPGRMQAKFDRVERKTNSNHTSLPRHGQVSTSRSAKKPASQLDNDGDKYPPTDLFSGMDRF</sequence>
<dbReference type="AlphaFoldDB" id="A0A841PRX1"/>
<feature type="compositionally biased region" description="Basic and acidic residues" evidence="1">
    <location>
        <begin position="56"/>
        <end position="65"/>
    </location>
</feature>
<feature type="compositionally biased region" description="Polar residues" evidence="1">
    <location>
        <begin position="67"/>
        <end position="82"/>
    </location>
</feature>
<evidence type="ECO:0000313" key="3">
    <source>
        <dbReference type="Proteomes" id="UP000556329"/>
    </source>
</evidence>
<name>A0A841PRX1_9HYPH</name>
<proteinExistence type="predicted"/>
<feature type="region of interest" description="Disordered" evidence="1">
    <location>
        <begin position="47"/>
        <end position="110"/>
    </location>
</feature>
<comment type="caution">
    <text evidence="2">The sequence shown here is derived from an EMBL/GenBank/DDBJ whole genome shotgun (WGS) entry which is preliminary data.</text>
</comment>
<dbReference type="RefSeq" id="WP_184876054.1">
    <property type="nucleotide sequence ID" value="NZ_JACHEF010000006.1"/>
</dbReference>
<organism evidence="2 3">
    <name type="scientific">Mesorhizobium sangaii</name>
    <dbReference type="NCBI Taxonomy" id="505389"/>
    <lineage>
        <taxon>Bacteria</taxon>
        <taxon>Pseudomonadati</taxon>
        <taxon>Pseudomonadota</taxon>
        <taxon>Alphaproteobacteria</taxon>
        <taxon>Hyphomicrobiales</taxon>
        <taxon>Phyllobacteriaceae</taxon>
        <taxon>Mesorhizobium</taxon>
    </lineage>
</organism>
<evidence type="ECO:0000256" key="1">
    <source>
        <dbReference type="SAM" id="MobiDB-lite"/>
    </source>
</evidence>
<reference evidence="2 3" key="1">
    <citation type="submission" date="2020-08" db="EMBL/GenBank/DDBJ databases">
        <title>Genomic Encyclopedia of Type Strains, Phase IV (KMG-IV): sequencing the most valuable type-strain genomes for metagenomic binning, comparative biology and taxonomic classification.</title>
        <authorList>
            <person name="Goeker M."/>
        </authorList>
    </citation>
    <scope>NUCLEOTIDE SEQUENCE [LARGE SCALE GENOMIC DNA]</scope>
    <source>
        <strain evidence="2 3">DSM 100039</strain>
    </source>
</reference>
<gene>
    <name evidence="2" type="ORF">HNQ71_005514</name>
</gene>
<keyword evidence="3" id="KW-1185">Reference proteome</keyword>